<keyword evidence="1" id="KW-0812">Transmembrane</keyword>
<keyword evidence="1" id="KW-0472">Membrane</keyword>
<keyword evidence="3" id="KW-1185">Reference proteome</keyword>
<organism evidence="2 3">
    <name type="scientific">Pseudoalteromonas peptidolytica F12-50-A1</name>
    <dbReference type="NCBI Taxonomy" id="1315280"/>
    <lineage>
        <taxon>Bacteria</taxon>
        <taxon>Pseudomonadati</taxon>
        <taxon>Pseudomonadota</taxon>
        <taxon>Gammaproteobacteria</taxon>
        <taxon>Alteromonadales</taxon>
        <taxon>Pseudoalteromonadaceae</taxon>
        <taxon>Pseudoalteromonas</taxon>
    </lineage>
</organism>
<comment type="caution">
    <text evidence="2">The sequence shown here is derived from an EMBL/GenBank/DDBJ whole genome shotgun (WGS) entry which is preliminary data.</text>
</comment>
<evidence type="ECO:0000256" key="1">
    <source>
        <dbReference type="SAM" id="Phobius"/>
    </source>
</evidence>
<dbReference type="RefSeq" id="WP_225740690.1">
    <property type="nucleotide sequence ID" value="NZ_AQHF01000020.1"/>
</dbReference>
<evidence type="ECO:0000313" key="3">
    <source>
        <dbReference type="Proteomes" id="UP000660708"/>
    </source>
</evidence>
<proteinExistence type="predicted"/>
<feature type="transmembrane region" description="Helical" evidence="1">
    <location>
        <begin position="12"/>
        <end position="32"/>
    </location>
</feature>
<feature type="transmembrane region" description="Helical" evidence="1">
    <location>
        <begin position="89"/>
        <end position="110"/>
    </location>
</feature>
<dbReference type="Proteomes" id="UP000660708">
    <property type="component" value="Unassembled WGS sequence"/>
</dbReference>
<dbReference type="AlphaFoldDB" id="A0A8I0MUZ8"/>
<feature type="transmembrane region" description="Helical" evidence="1">
    <location>
        <begin position="65"/>
        <end position="83"/>
    </location>
</feature>
<gene>
    <name evidence="2" type="ORF">PPEP_a0873</name>
</gene>
<protein>
    <submittedName>
        <fullName evidence="2">Uncharacterized protein</fullName>
    </submittedName>
</protein>
<name>A0A8I0MUZ8_9GAMM</name>
<reference evidence="2 3" key="1">
    <citation type="submission" date="2015-06" db="EMBL/GenBank/DDBJ databases">
        <title>Genome sequence of Pseudoalteromonas peptidolytica.</title>
        <authorList>
            <person name="Xie B.-B."/>
            <person name="Rong J.-C."/>
            <person name="Qin Q.-L."/>
            <person name="Zhang Y.-Z."/>
        </authorList>
    </citation>
    <scope>NUCLEOTIDE SEQUENCE [LARGE SCALE GENOMIC DNA]</scope>
    <source>
        <strain evidence="2 3">F12-50-A1</strain>
    </source>
</reference>
<keyword evidence="1" id="KW-1133">Transmembrane helix</keyword>
<sequence length="117" mass="13098">MMTENLKIGRQLARKAPYALAITFIIFALLFVFGEVVWMNQVFASASGVMSVVFLLLYWHEKGGLYFILGLLSPLFAVVFSTLPDFLALAWVVNGFFNGAAFTLIAYLYVDKDAQRS</sequence>
<dbReference type="EMBL" id="AQHF01000020">
    <property type="protein sequence ID" value="MBE0345898.1"/>
    <property type="molecule type" value="Genomic_DNA"/>
</dbReference>
<accession>A0A8I0MUZ8</accession>
<evidence type="ECO:0000313" key="2">
    <source>
        <dbReference type="EMBL" id="MBE0345898.1"/>
    </source>
</evidence>
<feature type="transmembrane region" description="Helical" evidence="1">
    <location>
        <begin position="38"/>
        <end position="58"/>
    </location>
</feature>